<accession>A0A7W5AKK5</accession>
<keyword evidence="2" id="KW-1185">Reference proteome</keyword>
<gene>
    <name evidence="1" type="ORF">FHR83_005529</name>
</gene>
<evidence type="ECO:0000313" key="1">
    <source>
        <dbReference type="EMBL" id="MBB3097845.1"/>
    </source>
</evidence>
<dbReference type="Proteomes" id="UP000590749">
    <property type="component" value="Unassembled WGS sequence"/>
</dbReference>
<comment type="caution">
    <text evidence="1">The sequence shown here is derived from an EMBL/GenBank/DDBJ whole genome shotgun (WGS) entry which is preliminary data.</text>
</comment>
<organism evidence="1 2">
    <name type="scientific">Actinoplanes campanulatus</name>
    <dbReference type="NCBI Taxonomy" id="113559"/>
    <lineage>
        <taxon>Bacteria</taxon>
        <taxon>Bacillati</taxon>
        <taxon>Actinomycetota</taxon>
        <taxon>Actinomycetes</taxon>
        <taxon>Micromonosporales</taxon>
        <taxon>Micromonosporaceae</taxon>
        <taxon>Actinoplanes</taxon>
    </lineage>
</organism>
<dbReference type="EMBL" id="JACHXF010000012">
    <property type="protein sequence ID" value="MBB3097845.1"/>
    <property type="molecule type" value="Genomic_DNA"/>
</dbReference>
<evidence type="ECO:0000313" key="2">
    <source>
        <dbReference type="Proteomes" id="UP000590749"/>
    </source>
</evidence>
<name>A0A7W5AKK5_9ACTN</name>
<protein>
    <submittedName>
        <fullName evidence="1">Uncharacterized protein</fullName>
    </submittedName>
</protein>
<proteinExistence type="predicted"/>
<dbReference type="AlphaFoldDB" id="A0A7W5AKK5"/>
<sequence>MVLVISSAKPTLTVKEPELLLAACPLGEVARSSLA</sequence>
<reference evidence="1 2" key="1">
    <citation type="submission" date="2020-08" db="EMBL/GenBank/DDBJ databases">
        <title>Genomic Encyclopedia of Type Strains, Phase III (KMG-III): the genomes of soil and plant-associated and newly described type strains.</title>
        <authorList>
            <person name="Whitman W."/>
        </authorList>
    </citation>
    <scope>NUCLEOTIDE SEQUENCE [LARGE SCALE GENOMIC DNA]</scope>
    <source>
        <strain evidence="1 2">CECT 3287</strain>
    </source>
</reference>